<dbReference type="Pfam" id="PF11611">
    <property type="entry name" value="DUF4352"/>
    <property type="match status" value="1"/>
</dbReference>
<protein>
    <recommendedName>
        <fullName evidence="4">DUF4352 domain-containing protein</fullName>
    </recommendedName>
</protein>
<feature type="domain" description="DUF4352" evidence="4">
    <location>
        <begin position="90"/>
        <end position="208"/>
    </location>
</feature>
<name>A0A8S5QWG9_9CAUD</name>
<sequence length="215" mass="24348">MEEKETKICKYCQSEIPKKAKICPNCRKKQSKMPKWIIFAVVILVLIIAIGSCGGSNDTKDTTDVSKSENETKTEQNEEKKDENTDDKISVGQSFESNGLKITVNDASLDYQDYDNSYGLYTPEDGMKYVMVDLTYENTGKSDEYASIYDFECYADNTNCSQAYIGDNSFMNTNLSSGRNISFKIYFSVPQDAQVIELEYTGNIWSNDKPTIKLQ</sequence>
<organism evidence="5">
    <name type="scientific">Siphoviridae sp. ctzAk96</name>
    <dbReference type="NCBI Taxonomy" id="2826527"/>
    <lineage>
        <taxon>Viruses</taxon>
        <taxon>Duplodnaviria</taxon>
        <taxon>Heunggongvirae</taxon>
        <taxon>Uroviricota</taxon>
        <taxon>Caudoviricetes</taxon>
    </lineage>
</organism>
<evidence type="ECO:0000256" key="3">
    <source>
        <dbReference type="SAM" id="Phobius"/>
    </source>
</evidence>
<dbReference type="InterPro" id="IPR029051">
    <property type="entry name" value="DUF4352"/>
</dbReference>
<dbReference type="Gene3D" id="2.60.40.1240">
    <property type="match status" value="1"/>
</dbReference>
<evidence type="ECO:0000313" key="5">
    <source>
        <dbReference type="EMBL" id="DAE23153.1"/>
    </source>
</evidence>
<dbReference type="InterPro" id="IPR029050">
    <property type="entry name" value="Immunoprotect_excell_Ig-like"/>
</dbReference>
<feature type="region of interest" description="Disordered" evidence="2">
    <location>
        <begin position="57"/>
        <end position="91"/>
    </location>
</feature>
<proteinExistence type="predicted"/>
<keyword evidence="1" id="KW-0732">Signal</keyword>
<accession>A0A8S5QWG9</accession>
<keyword evidence="3" id="KW-1133">Transmembrane helix</keyword>
<feature type="transmembrane region" description="Helical" evidence="3">
    <location>
        <begin position="36"/>
        <end position="57"/>
    </location>
</feature>
<keyword evidence="3" id="KW-0812">Transmembrane</keyword>
<evidence type="ECO:0000256" key="1">
    <source>
        <dbReference type="ARBA" id="ARBA00022729"/>
    </source>
</evidence>
<keyword evidence="3" id="KW-0472">Membrane</keyword>
<reference evidence="5" key="1">
    <citation type="journal article" date="2021" name="Proc. Natl. Acad. Sci. U.S.A.">
        <title>A Catalog of Tens of Thousands of Viruses from Human Metagenomes Reveals Hidden Associations with Chronic Diseases.</title>
        <authorList>
            <person name="Tisza M.J."/>
            <person name="Buck C.B."/>
        </authorList>
    </citation>
    <scope>NUCLEOTIDE SEQUENCE</scope>
    <source>
        <strain evidence="5">CtzAk96</strain>
    </source>
</reference>
<evidence type="ECO:0000259" key="4">
    <source>
        <dbReference type="Pfam" id="PF11611"/>
    </source>
</evidence>
<evidence type="ECO:0000256" key="2">
    <source>
        <dbReference type="SAM" id="MobiDB-lite"/>
    </source>
</evidence>
<dbReference type="EMBL" id="BK015748">
    <property type="protein sequence ID" value="DAE23153.1"/>
    <property type="molecule type" value="Genomic_DNA"/>
</dbReference>
<feature type="compositionally biased region" description="Basic and acidic residues" evidence="2">
    <location>
        <begin position="58"/>
        <end position="89"/>
    </location>
</feature>